<evidence type="ECO:0000256" key="1">
    <source>
        <dbReference type="ARBA" id="ARBA00007447"/>
    </source>
</evidence>
<keyword evidence="4" id="KW-0378">Hydrolase</keyword>
<feature type="domain" description="Peptidase A1" evidence="8">
    <location>
        <begin position="147"/>
        <end position="521"/>
    </location>
</feature>
<feature type="chain" id="PRO_5043888822" description="Peptidase A1 domain-containing protein" evidence="7">
    <location>
        <begin position="26"/>
        <end position="656"/>
    </location>
</feature>
<dbReference type="InterPro" id="IPR034164">
    <property type="entry name" value="Pepsin-like_dom"/>
</dbReference>
<feature type="compositionally biased region" description="Polar residues" evidence="5">
    <location>
        <begin position="544"/>
        <end position="576"/>
    </location>
</feature>
<gene>
    <name evidence="9" type="ORF">GAYE_PCTG33G0877</name>
</gene>
<keyword evidence="10" id="KW-1185">Reference proteome</keyword>
<dbReference type="InterPro" id="IPR021109">
    <property type="entry name" value="Peptidase_aspartic_dom_sf"/>
</dbReference>
<feature type="active site" evidence="2">
    <location>
        <position position="164"/>
    </location>
</feature>
<dbReference type="EMBL" id="JANCYU010000010">
    <property type="protein sequence ID" value="KAK4522987.1"/>
    <property type="molecule type" value="Genomic_DNA"/>
</dbReference>
<feature type="active site" evidence="2">
    <location>
        <position position="384"/>
    </location>
</feature>
<dbReference type="AlphaFoldDB" id="A0AAV9I7K7"/>
<protein>
    <recommendedName>
        <fullName evidence="8">Peptidase A1 domain-containing protein</fullName>
    </recommendedName>
</protein>
<evidence type="ECO:0000256" key="5">
    <source>
        <dbReference type="SAM" id="MobiDB-lite"/>
    </source>
</evidence>
<evidence type="ECO:0000256" key="3">
    <source>
        <dbReference type="PIRSR" id="PIRSR601461-2"/>
    </source>
</evidence>
<dbReference type="CDD" id="cd05471">
    <property type="entry name" value="pepsin_like"/>
    <property type="match status" value="1"/>
</dbReference>
<evidence type="ECO:0000259" key="8">
    <source>
        <dbReference type="PROSITE" id="PS51767"/>
    </source>
</evidence>
<evidence type="ECO:0000256" key="2">
    <source>
        <dbReference type="PIRSR" id="PIRSR601461-1"/>
    </source>
</evidence>
<keyword evidence="6" id="KW-1133">Transmembrane helix</keyword>
<dbReference type="GO" id="GO:0006508">
    <property type="term" value="P:proteolysis"/>
    <property type="evidence" value="ECO:0007669"/>
    <property type="project" value="UniProtKB-KW"/>
</dbReference>
<dbReference type="Proteomes" id="UP001300502">
    <property type="component" value="Unassembled WGS sequence"/>
</dbReference>
<keyword evidence="7" id="KW-0732">Signal</keyword>
<sequence>MSYHWNTLRSFSVVFLLFIVGYVVATNSVGDEPQGNTQHGASRKPPTIVPIKSSKMDLSNVMDFSRRQWARKMVESLEKQGELATHKVASRLSWKFSAEKPTKVRNLVSKRYLLERSSNASRNTMMNGIARLPEQQILGGVVSVGMYYIELNVGCGQTVHVQVDTGSSTMAVPLAECTNCKEHDRRYDFAKCPNATRGEKIACDSDVCGKNTCYSSYCGSCSSVNAACCSQVDNSKCGFILRYGDGAFAQGTVIHETITVANITLKTYFGGILKDSPSFELTEVDGVFGLAFPLLACNPTCLTPVFDDMVQKGLVERDIFSIHSDFENGVLVLGGIDDRLYDGALQYSPLINTNEPEFYEVECEKVTVSGTQVDLPYFKTAVVDSGTTLIIVSLDSFLALKRYFQAHYCNVSGLCGEDGDPDLSWFDPDYCALLEDSEIRQLPNIELHLKNDVELVLEPEDYMLKVESPNVLTGEMEIYRCLGIHYMQHLERMGNDMILGGTLLQRYYTVYDREQMRLGFAKAKRWSDVKSLLDETRQPEMENDTNVATPQPSPATSNNTSTPRTNEEQQGGSSKPSSLLDFFSKHTFWIIVGASIVGVVVVLTVVGVVIYRRRRNRYAQVDEAESVSLTSSGRNDQESAQLPTEESASLMPGTRA</sequence>
<feature type="region of interest" description="Disordered" evidence="5">
    <location>
        <begin position="536"/>
        <end position="576"/>
    </location>
</feature>
<feature type="region of interest" description="Disordered" evidence="5">
    <location>
        <begin position="621"/>
        <end position="656"/>
    </location>
</feature>
<dbReference type="PANTHER" id="PTHR47966:SF51">
    <property type="entry name" value="BETA-SITE APP-CLEAVING ENZYME, ISOFORM A-RELATED"/>
    <property type="match status" value="1"/>
</dbReference>
<evidence type="ECO:0000313" key="10">
    <source>
        <dbReference type="Proteomes" id="UP001300502"/>
    </source>
</evidence>
<reference evidence="9 10" key="1">
    <citation type="submission" date="2022-07" db="EMBL/GenBank/DDBJ databases">
        <title>Genome-wide signatures of adaptation to extreme environments.</title>
        <authorList>
            <person name="Cho C.H."/>
            <person name="Yoon H.S."/>
        </authorList>
    </citation>
    <scope>NUCLEOTIDE SEQUENCE [LARGE SCALE GENOMIC DNA]</scope>
    <source>
        <strain evidence="9 10">108.79 E11</strain>
    </source>
</reference>
<keyword evidence="4" id="KW-0645">Protease</keyword>
<feature type="compositionally biased region" description="Polar residues" evidence="5">
    <location>
        <begin position="627"/>
        <end position="647"/>
    </location>
</feature>
<dbReference type="InterPro" id="IPR001969">
    <property type="entry name" value="Aspartic_peptidase_AS"/>
</dbReference>
<dbReference type="InterPro" id="IPR033121">
    <property type="entry name" value="PEPTIDASE_A1"/>
</dbReference>
<evidence type="ECO:0000313" key="9">
    <source>
        <dbReference type="EMBL" id="KAK4522987.1"/>
    </source>
</evidence>
<dbReference type="Gene3D" id="2.40.70.10">
    <property type="entry name" value="Acid Proteases"/>
    <property type="match status" value="2"/>
</dbReference>
<keyword evidence="3" id="KW-1015">Disulfide bond</keyword>
<evidence type="ECO:0000256" key="7">
    <source>
        <dbReference type="SAM" id="SignalP"/>
    </source>
</evidence>
<dbReference type="Pfam" id="PF00026">
    <property type="entry name" value="Asp"/>
    <property type="match status" value="1"/>
</dbReference>
<dbReference type="PROSITE" id="PS00141">
    <property type="entry name" value="ASP_PROTEASE"/>
    <property type="match status" value="1"/>
</dbReference>
<dbReference type="SUPFAM" id="SSF50630">
    <property type="entry name" value="Acid proteases"/>
    <property type="match status" value="1"/>
</dbReference>
<organism evidence="9 10">
    <name type="scientific">Galdieria yellowstonensis</name>
    <dbReference type="NCBI Taxonomy" id="3028027"/>
    <lineage>
        <taxon>Eukaryota</taxon>
        <taxon>Rhodophyta</taxon>
        <taxon>Bangiophyceae</taxon>
        <taxon>Galdieriales</taxon>
        <taxon>Galdieriaceae</taxon>
        <taxon>Galdieria</taxon>
    </lineage>
</organism>
<dbReference type="PRINTS" id="PR00792">
    <property type="entry name" value="PEPSIN"/>
</dbReference>
<keyword evidence="4" id="KW-0064">Aspartyl protease</keyword>
<feature type="signal peptide" evidence="7">
    <location>
        <begin position="1"/>
        <end position="25"/>
    </location>
</feature>
<evidence type="ECO:0000256" key="6">
    <source>
        <dbReference type="SAM" id="Phobius"/>
    </source>
</evidence>
<comment type="caution">
    <text evidence="9">The sequence shown here is derived from an EMBL/GenBank/DDBJ whole genome shotgun (WGS) entry which is preliminary data.</text>
</comment>
<comment type="similarity">
    <text evidence="1 4">Belongs to the peptidase A1 family.</text>
</comment>
<name>A0AAV9I7K7_9RHOD</name>
<dbReference type="InterPro" id="IPR001461">
    <property type="entry name" value="Aspartic_peptidase_A1"/>
</dbReference>
<keyword evidence="6" id="KW-0472">Membrane</keyword>
<dbReference type="GO" id="GO:0004190">
    <property type="term" value="F:aspartic-type endopeptidase activity"/>
    <property type="evidence" value="ECO:0007669"/>
    <property type="project" value="UniProtKB-KW"/>
</dbReference>
<proteinExistence type="inferred from homology"/>
<feature type="disulfide bond" evidence="3">
    <location>
        <begin position="177"/>
        <end position="203"/>
    </location>
</feature>
<dbReference type="PROSITE" id="PS51767">
    <property type="entry name" value="PEPTIDASE_A1"/>
    <property type="match status" value="1"/>
</dbReference>
<keyword evidence="6" id="KW-0812">Transmembrane</keyword>
<accession>A0AAV9I7K7</accession>
<dbReference type="PANTHER" id="PTHR47966">
    <property type="entry name" value="BETA-SITE APP-CLEAVING ENZYME, ISOFORM A-RELATED"/>
    <property type="match status" value="1"/>
</dbReference>
<feature type="transmembrane region" description="Helical" evidence="6">
    <location>
        <begin position="588"/>
        <end position="611"/>
    </location>
</feature>
<evidence type="ECO:0000256" key="4">
    <source>
        <dbReference type="RuleBase" id="RU000454"/>
    </source>
</evidence>